<organism evidence="2 3">
    <name type="scientific">Hibiscus sabdariffa</name>
    <name type="common">roselle</name>
    <dbReference type="NCBI Taxonomy" id="183260"/>
    <lineage>
        <taxon>Eukaryota</taxon>
        <taxon>Viridiplantae</taxon>
        <taxon>Streptophyta</taxon>
        <taxon>Embryophyta</taxon>
        <taxon>Tracheophyta</taxon>
        <taxon>Spermatophyta</taxon>
        <taxon>Magnoliopsida</taxon>
        <taxon>eudicotyledons</taxon>
        <taxon>Gunneridae</taxon>
        <taxon>Pentapetalae</taxon>
        <taxon>rosids</taxon>
        <taxon>malvids</taxon>
        <taxon>Malvales</taxon>
        <taxon>Malvaceae</taxon>
        <taxon>Malvoideae</taxon>
        <taxon>Hibiscus</taxon>
    </lineage>
</organism>
<gene>
    <name evidence="2" type="ORF">V6N11_017952</name>
</gene>
<protein>
    <submittedName>
        <fullName evidence="2">Uncharacterized protein</fullName>
    </submittedName>
</protein>
<sequence length="97" mass="11149">MLFATCFNTFGGMKLFFPNMLKWIGRAGIELHTELAKEIRSVIQIQRWETLHGCHGTDAVDEIRCVRRAPDRTPRSVAVWESEEGSADREPRTPFTK</sequence>
<name>A0ABR2T5Y3_9ROSI</name>
<evidence type="ECO:0000256" key="1">
    <source>
        <dbReference type="SAM" id="MobiDB-lite"/>
    </source>
</evidence>
<reference evidence="2 3" key="1">
    <citation type="journal article" date="2024" name="G3 (Bethesda)">
        <title>Genome assembly of Hibiscus sabdariffa L. provides insights into metabolisms of medicinal natural products.</title>
        <authorList>
            <person name="Kim T."/>
        </authorList>
    </citation>
    <scope>NUCLEOTIDE SEQUENCE [LARGE SCALE GENOMIC DNA]</scope>
    <source>
        <strain evidence="2">TK-2024</strain>
        <tissue evidence="2">Old leaves</tissue>
    </source>
</reference>
<proteinExistence type="predicted"/>
<accession>A0ABR2T5Y3</accession>
<feature type="region of interest" description="Disordered" evidence="1">
    <location>
        <begin position="76"/>
        <end position="97"/>
    </location>
</feature>
<dbReference type="Proteomes" id="UP001396334">
    <property type="component" value="Unassembled WGS sequence"/>
</dbReference>
<keyword evidence="3" id="KW-1185">Reference proteome</keyword>
<comment type="caution">
    <text evidence="2">The sequence shown here is derived from an EMBL/GenBank/DDBJ whole genome shotgun (WGS) entry which is preliminary data.</text>
</comment>
<feature type="compositionally biased region" description="Basic and acidic residues" evidence="1">
    <location>
        <begin position="86"/>
        <end position="97"/>
    </location>
</feature>
<evidence type="ECO:0000313" key="3">
    <source>
        <dbReference type="Proteomes" id="UP001396334"/>
    </source>
</evidence>
<evidence type="ECO:0000313" key="2">
    <source>
        <dbReference type="EMBL" id="KAK9032910.1"/>
    </source>
</evidence>
<dbReference type="EMBL" id="JBBPBN010000008">
    <property type="protein sequence ID" value="KAK9032910.1"/>
    <property type="molecule type" value="Genomic_DNA"/>
</dbReference>